<reference evidence="1" key="1">
    <citation type="submission" date="2021-06" db="EMBL/GenBank/DDBJ databases">
        <authorList>
            <person name="Kallberg Y."/>
            <person name="Tangrot J."/>
            <person name="Rosling A."/>
        </authorList>
    </citation>
    <scope>NUCLEOTIDE SEQUENCE</scope>
    <source>
        <strain evidence="1">IL203A</strain>
    </source>
</reference>
<proteinExistence type="predicted"/>
<comment type="caution">
    <text evidence="1">The sequence shown here is derived from an EMBL/GenBank/DDBJ whole genome shotgun (WGS) entry which is preliminary data.</text>
</comment>
<evidence type="ECO:0000313" key="1">
    <source>
        <dbReference type="EMBL" id="CAG8634498.1"/>
    </source>
</evidence>
<evidence type="ECO:0000313" key="2">
    <source>
        <dbReference type="Proteomes" id="UP000789702"/>
    </source>
</evidence>
<accession>A0ACA9N5J6</accession>
<sequence length="117" mass="13580">KDEDKKPHHNGTKPDGSVHIMNYEDSNGVLRSKGIKWVLKERNLWIPGLLKKCNNCKKNKPDPNNPNCCASRILSAQPDFAAQRSRLREDRMDLKHSRYFLCVVHYLTFLCRAIAFQ</sequence>
<keyword evidence="2" id="KW-1185">Reference proteome</keyword>
<feature type="non-terminal residue" evidence="1">
    <location>
        <position position="1"/>
    </location>
</feature>
<name>A0ACA9N5J6_9GLOM</name>
<protein>
    <submittedName>
        <fullName evidence="1">7162_t:CDS:1</fullName>
    </submittedName>
</protein>
<dbReference type="Proteomes" id="UP000789702">
    <property type="component" value="Unassembled WGS sequence"/>
</dbReference>
<organism evidence="1 2">
    <name type="scientific">Dentiscutata heterogama</name>
    <dbReference type="NCBI Taxonomy" id="1316150"/>
    <lineage>
        <taxon>Eukaryota</taxon>
        <taxon>Fungi</taxon>
        <taxon>Fungi incertae sedis</taxon>
        <taxon>Mucoromycota</taxon>
        <taxon>Glomeromycotina</taxon>
        <taxon>Glomeromycetes</taxon>
        <taxon>Diversisporales</taxon>
        <taxon>Gigasporaceae</taxon>
        <taxon>Dentiscutata</taxon>
    </lineage>
</organism>
<dbReference type="EMBL" id="CAJVPU010013706">
    <property type="protein sequence ID" value="CAG8634498.1"/>
    <property type="molecule type" value="Genomic_DNA"/>
</dbReference>
<gene>
    <name evidence="1" type="ORF">DHETER_LOCUS8542</name>
</gene>